<evidence type="ECO:0000256" key="1">
    <source>
        <dbReference type="SAM" id="MobiDB-lite"/>
    </source>
</evidence>
<gene>
    <name evidence="2" type="ORF">HannXRQ_Chr17g0554841</name>
</gene>
<accession>A0A251RQM4</accession>
<feature type="compositionally biased region" description="Low complexity" evidence="1">
    <location>
        <begin position="82"/>
        <end position="94"/>
    </location>
</feature>
<dbReference type="InParanoid" id="A0A251RQM4"/>
<evidence type="ECO:0000313" key="2">
    <source>
        <dbReference type="EMBL" id="OTF86808.1"/>
    </source>
</evidence>
<reference evidence="3" key="1">
    <citation type="journal article" date="2017" name="Nature">
        <title>The sunflower genome provides insights into oil metabolism, flowering and Asterid evolution.</title>
        <authorList>
            <person name="Badouin H."/>
            <person name="Gouzy J."/>
            <person name="Grassa C.J."/>
            <person name="Murat F."/>
            <person name="Staton S.E."/>
            <person name="Cottret L."/>
            <person name="Lelandais-Briere C."/>
            <person name="Owens G.L."/>
            <person name="Carrere S."/>
            <person name="Mayjonade B."/>
            <person name="Legrand L."/>
            <person name="Gill N."/>
            <person name="Kane N.C."/>
            <person name="Bowers J.E."/>
            <person name="Hubner S."/>
            <person name="Bellec A."/>
            <person name="Berard A."/>
            <person name="Berges H."/>
            <person name="Blanchet N."/>
            <person name="Boniface M.C."/>
            <person name="Brunel D."/>
            <person name="Catrice O."/>
            <person name="Chaidir N."/>
            <person name="Claudel C."/>
            <person name="Donnadieu C."/>
            <person name="Faraut T."/>
            <person name="Fievet G."/>
            <person name="Helmstetter N."/>
            <person name="King M."/>
            <person name="Knapp S.J."/>
            <person name="Lai Z."/>
            <person name="Le Paslier M.C."/>
            <person name="Lippi Y."/>
            <person name="Lorenzon L."/>
            <person name="Mandel J.R."/>
            <person name="Marage G."/>
            <person name="Marchand G."/>
            <person name="Marquand E."/>
            <person name="Bret-Mestries E."/>
            <person name="Morien E."/>
            <person name="Nambeesan S."/>
            <person name="Nguyen T."/>
            <person name="Pegot-Espagnet P."/>
            <person name="Pouilly N."/>
            <person name="Raftis F."/>
            <person name="Sallet E."/>
            <person name="Schiex T."/>
            <person name="Thomas J."/>
            <person name="Vandecasteele C."/>
            <person name="Vares D."/>
            <person name="Vear F."/>
            <person name="Vautrin S."/>
            <person name="Crespi M."/>
            <person name="Mangin B."/>
            <person name="Burke J.M."/>
            <person name="Salse J."/>
            <person name="Munos S."/>
            <person name="Vincourt P."/>
            <person name="Rieseberg L.H."/>
            <person name="Langlade N.B."/>
        </authorList>
    </citation>
    <scope>NUCLEOTIDE SEQUENCE [LARGE SCALE GENOMIC DNA]</scope>
    <source>
        <strain evidence="3">cv. SF193</strain>
    </source>
</reference>
<dbReference type="EMBL" id="CM007906">
    <property type="protein sequence ID" value="OTF86808.1"/>
    <property type="molecule type" value="Genomic_DNA"/>
</dbReference>
<name>A0A251RQM4_HELAN</name>
<sequence>MVIQFEFWIHRVRFGSSLGSVRALRVSHTSGQIQSKSTTRFEFGQPRSTDFGSGSDFSYTAPVNSGQTQLTQFTRLTPLTRLTRSTQTRSTQSTFRHKDSNAR</sequence>
<organism evidence="2 3">
    <name type="scientific">Helianthus annuus</name>
    <name type="common">Common sunflower</name>
    <dbReference type="NCBI Taxonomy" id="4232"/>
    <lineage>
        <taxon>Eukaryota</taxon>
        <taxon>Viridiplantae</taxon>
        <taxon>Streptophyta</taxon>
        <taxon>Embryophyta</taxon>
        <taxon>Tracheophyta</taxon>
        <taxon>Spermatophyta</taxon>
        <taxon>Magnoliopsida</taxon>
        <taxon>eudicotyledons</taxon>
        <taxon>Gunneridae</taxon>
        <taxon>Pentapetalae</taxon>
        <taxon>asterids</taxon>
        <taxon>campanulids</taxon>
        <taxon>Asterales</taxon>
        <taxon>Asteraceae</taxon>
        <taxon>Asteroideae</taxon>
        <taxon>Heliantheae alliance</taxon>
        <taxon>Heliantheae</taxon>
        <taxon>Helianthus</taxon>
    </lineage>
</organism>
<dbReference type="AlphaFoldDB" id="A0A251RQM4"/>
<proteinExistence type="predicted"/>
<feature type="region of interest" description="Disordered" evidence="1">
    <location>
        <begin position="82"/>
        <end position="103"/>
    </location>
</feature>
<evidence type="ECO:0000313" key="3">
    <source>
        <dbReference type="Proteomes" id="UP000215914"/>
    </source>
</evidence>
<dbReference type="Proteomes" id="UP000215914">
    <property type="component" value="Chromosome 17"/>
</dbReference>
<keyword evidence="3" id="KW-1185">Reference proteome</keyword>
<protein>
    <submittedName>
        <fullName evidence="2">Uncharacterized protein</fullName>
    </submittedName>
</protein>